<dbReference type="EMBL" id="JASPKZ010007183">
    <property type="protein sequence ID" value="KAJ9586212.1"/>
    <property type="molecule type" value="Genomic_DNA"/>
</dbReference>
<dbReference type="AlphaFoldDB" id="A0AAD8EDY8"/>
<reference evidence="1" key="1">
    <citation type="journal article" date="2023" name="IScience">
        <title>Live-bearing cockroach genome reveals convergent evolutionary mechanisms linked to viviparity in insects and beyond.</title>
        <authorList>
            <person name="Fouks B."/>
            <person name="Harrison M.C."/>
            <person name="Mikhailova A.A."/>
            <person name="Marchal E."/>
            <person name="English S."/>
            <person name="Carruthers M."/>
            <person name="Jennings E.C."/>
            <person name="Chiamaka E.L."/>
            <person name="Frigard R.A."/>
            <person name="Pippel M."/>
            <person name="Attardo G.M."/>
            <person name="Benoit J.B."/>
            <person name="Bornberg-Bauer E."/>
            <person name="Tobe S.S."/>
        </authorList>
    </citation>
    <scope>NUCLEOTIDE SEQUENCE</scope>
    <source>
        <strain evidence="1">Stay&amp;Tobe</strain>
    </source>
</reference>
<reference evidence="1" key="2">
    <citation type="submission" date="2023-05" db="EMBL/GenBank/DDBJ databases">
        <authorList>
            <person name="Fouks B."/>
        </authorList>
    </citation>
    <scope>NUCLEOTIDE SEQUENCE</scope>
    <source>
        <strain evidence="1">Stay&amp;Tobe</strain>
        <tissue evidence="1">Testes</tissue>
    </source>
</reference>
<name>A0AAD8EDY8_DIPPU</name>
<evidence type="ECO:0000313" key="2">
    <source>
        <dbReference type="Proteomes" id="UP001233999"/>
    </source>
</evidence>
<feature type="non-terminal residue" evidence="1">
    <location>
        <position position="1"/>
    </location>
</feature>
<protein>
    <submittedName>
        <fullName evidence="1">Uncharacterized protein</fullName>
    </submittedName>
</protein>
<organism evidence="1 2">
    <name type="scientific">Diploptera punctata</name>
    <name type="common">Pacific beetle cockroach</name>
    <dbReference type="NCBI Taxonomy" id="6984"/>
    <lineage>
        <taxon>Eukaryota</taxon>
        <taxon>Metazoa</taxon>
        <taxon>Ecdysozoa</taxon>
        <taxon>Arthropoda</taxon>
        <taxon>Hexapoda</taxon>
        <taxon>Insecta</taxon>
        <taxon>Pterygota</taxon>
        <taxon>Neoptera</taxon>
        <taxon>Polyneoptera</taxon>
        <taxon>Dictyoptera</taxon>
        <taxon>Blattodea</taxon>
        <taxon>Blaberoidea</taxon>
        <taxon>Blaberidae</taxon>
        <taxon>Diplopterinae</taxon>
        <taxon>Diploptera</taxon>
    </lineage>
</organism>
<feature type="non-terminal residue" evidence="1">
    <location>
        <position position="154"/>
    </location>
</feature>
<gene>
    <name evidence="1" type="ORF">L9F63_020121</name>
</gene>
<keyword evidence="2" id="KW-1185">Reference proteome</keyword>
<comment type="caution">
    <text evidence="1">The sequence shown here is derived from an EMBL/GenBank/DDBJ whole genome shotgun (WGS) entry which is preliminary data.</text>
</comment>
<evidence type="ECO:0000313" key="1">
    <source>
        <dbReference type="EMBL" id="KAJ9586212.1"/>
    </source>
</evidence>
<accession>A0AAD8EDY8</accession>
<dbReference type="Proteomes" id="UP001233999">
    <property type="component" value="Unassembled WGS sequence"/>
</dbReference>
<sequence>ARSITTSPPRPTCPRNPNLPLLVGIRVRCGALLWTAYRSLVMCRITGTVDWGDSESRRCRFKAGEEAAELGSVGGGGGSGGDRLPPPNVFSRILFVVTQSNFFSLTTLSFLMLKFGPRVKWPSINRIGGFFKTGLNLMCRGAGLLHQPPTLEDQ</sequence>
<proteinExistence type="predicted"/>